<dbReference type="CDD" id="cd07067">
    <property type="entry name" value="HP_PGM_like"/>
    <property type="match status" value="1"/>
</dbReference>
<comment type="caution">
    <text evidence="1">The sequence shown here is derived from an EMBL/GenBank/DDBJ whole genome shotgun (WGS) entry which is preliminary data.</text>
</comment>
<reference evidence="1 2" key="1">
    <citation type="submission" date="2020-05" db="EMBL/GenBank/DDBJ databases">
        <title>Paenibacillus glebae, sp. nov., Paenibacillus humi sp. nov., Paenibacillus pedi sp. nov., Paenibacillus terrestris sp. nov. and Paenibacillus terricola sp. nov., isolated from a forest top soil sample.</title>
        <authorList>
            <person name="Qi S."/>
            <person name="Carlier A."/>
            <person name="Cnockaert M."/>
            <person name="Vandamme P."/>
        </authorList>
    </citation>
    <scope>NUCLEOTIDE SEQUENCE [LARGE SCALE GENOMIC DNA]</scope>
    <source>
        <strain evidence="1 2">LMG 29502</strain>
    </source>
</reference>
<dbReference type="InterPro" id="IPR013078">
    <property type="entry name" value="His_Pase_superF_clade-1"/>
</dbReference>
<dbReference type="InterPro" id="IPR029033">
    <property type="entry name" value="His_PPase_superfam"/>
</dbReference>
<dbReference type="RefSeq" id="WP_173138324.1">
    <property type="nucleotide sequence ID" value="NZ_JABMKX010000014.1"/>
</dbReference>
<organism evidence="1 2">
    <name type="scientific">Paenibacillus tritici</name>
    <dbReference type="NCBI Taxonomy" id="1873425"/>
    <lineage>
        <taxon>Bacteria</taxon>
        <taxon>Bacillati</taxon>
        <taxon>Bacillota</taxon>
        <taxon>Bacilli</taxon>
        <taxon>Bacillales</taxon>
        <taxon>Paenibacillaceae</taxon>
        <taxon>Paenibacillus</taxon>
    </lineage>
</organism>
<gene>
    <name evidence="1" type="ORF">HQN87_23670</name>
</gene>
<accession>A0ABX2DW22</accession>
<protein>
    <submittedName>
        <fullName evidence="1">Histidine phosphatase family protein</fullName>
    </submittedName>
</protein>
<dbReference type="SUPFAM" id="SSF53254">
    <property type="entry name" value="Phosphoglycerate mutase-like"/>
    <property type="match status" value="1"/>
</dbReference>
<evidence type="ECO:0000313" key="2">
    <source>
        <dbReference type="Proteomes" id="UP000711047"/>
    </source>
</evidence>
<evidence type="ECO:0000313" key="1">
    <source>
        <dbReference type="EMBL" id="NQX48332.1"/>
    </source>
</evidence>
<dbReference type="EMBL" id="JABMKX010000014">
    <property type="protein sequence ID" value="NQX48332.1"/>
    <property type="molecule type" value="Genomic_DNA"/>
</dbReference>
<dbReference type="Proteomes" id="UP000711047">
    <property type="component" value="Unassembled WGS sequence"/>
</dbReference>
<proteinExistence type="predicted"/>
<sequence length="186" mass="21383">MATNLYLVRHAHSTYSIDELNRPLSERGLADAQRVISLLLHENINTLISSPYKRAIQTIQGLAVPLNLDIVIEGDFKERMLSGEPVSNFDMAIKRVWEDFSFAWAGGESSLFAQNRGFRALCKVLKQYEGCNVVIGTHGNIMVLIMNALDQRYDYSFWKQLDMPDIYKLSFDEDHLIGVQRIWSRR</sequence>
<dbReference type="Pfam" id="PF00300">
    <property type="entry name" value="His_Phos_1"/>
    <property type="match status" value="1"/>
</dbReference>
<name>A0ABX2DW22_9BACL</name>
<dbReference type="SMART" id="SM00855">
    <property type="entry name" value="PGAM"/>
    <property type="match status" value="1"/>
</dbReference>
<keyword evidence="2" id="KW-1185">Reference proteome</keyword>
<dbReference type="Gene3D" id="3.40.50.1240">
    <property type="entry name" value="Phosphoglycerate mutase-like"/>
    <property type="match status" value="1"/>
</dbReference>